<accession>A0A5N7MMK1</accession>
<dbReference type="EMBL" id="VOSK01000133">
    <property type="protein sequence ID" value="MPR28255.1"/>
    <property type="molecule type" value="Genomic_DNA"/>
</dbReference>
<comment type="caution">
    <text evidence="1">The sequence shown here is derived from an EMBL/GenBank/DDBJ whole genome shotgun (WGS) entry which is preliminary data.</text>
</comment>
<organism evidence="1 2">
    <name type="scientific">Microvirga tunisiensis</name>
    <dbReference type="NCBI Taxonomy" id="2108360"/>
    <lineage>
        <taxon>Bacteria</taxon>
        <taxon>Pseudomonadati</taxon>
        <taxon>Pseudomonadota</taxon>
        <taxon>Alphaproteobacteria</taxon>
        <taxon>Hyphomicrobiales</taxon>
        <taxon>Methylobacteriaceae</taxon>
        <taxon>Microvirga</taxon>
    </lineage>
</organism>
<evidence type="ECO:0000313" key="1">
    <source>
        <dbReference type="EMBL" id="MPR28255.1"/>
    </source>
</evidence>
<keyword evidence="2" id="KW-1185">Reference proteome</keyword>
<protein>
    <recommendedName>
        <fullName evidence="3">MarR family transcriptional regulator</fullName>
    </recommendedName>
</protein>
<dbReference type="RefSeq" id="WP_152714554.1">
    <property type="nucleotide sequence ID" value="NZ_VOSJ01000134.1"/>
</dbReference>
<dbReference type="Proteomes" id="UP000403266">
    <property type="component" value="Unassembled WGS sequence"/>
</dbReference>
<dbReference type="OrthoDB" id="9876971at2"/>
<sequence length="84" mass="8943">MTFHHHTSASFADSIPAVAPDHQVRILSAIEEAGGTADIREIAACLSDTPRPVAVILALVEAGLLAIDRSAPLDACTQVWRIRD</sequence>
<reference evidence="1 2" key="1">
    <citation type="journal article" date="2019" name="Syst. Appl. Microbiol.">
        <title>Microvirga tunisiensis sp. nov., a root nodule symbiotic bacterium isolated from Lupinus micranthus and L. luteus grown in Northern Tunisia.</title>
        <authorList>
            <person name="Msaddak A."/>
            <person name="Rejili M."/>
            <person name="Duran D."/>
            <person name="Mars M."/>
            <person name="Palacios J.M."/>
            <person name="Ruiz-Argueso T."/>
            <person name="Rey L."/>
            <person name="Imperial J."/>
        </authorList>
    </citation>
    <scope>NUCLEOTIDE SEQUENCE [LARGE SCALE GENOMIC DNA]</scope>
    <source>
        <strain evidence="1 2">Lmie10</strain>
    </source>
</reference>
<evidence type="ECO:0000313" key="2">
    <source>
        <dbReference type="Proteomes" id="UP000403266"/>
    </source>
</evidence>
<proteinExistence type="predicted"/>
<dbReference type="AlphaFoldDB" id="A0A5N7MMK1"/>
<evidence type="ECO:0008006" key="3">
    <source>
        <dbReference type="Google" id="ProtNLM"/>
    </source>
</evidence>
<name>A0A5N7MMK1_9HYPH</name>
<gene>
    <name evidence="1" type="ORF">FS320_24620</name>
</gene>